<proteinExistence type="predicted"/>
<protein>
    <recommendedName>
        <fullName evidence="5">Major facilitator superfamily (MFS) profile domain-containing protein</fullName>
    </recommendedName>
</protein>
<name>A0A060SPK8_PYCCI</name>
<dbReference type="HOGENOM" id="CLU_960235_0_0_1"/>
<evidence type="ECO:0008006" key="5">
    <source>
        <dbReference type="Google" id="ProtNLM"/>
    </source>
</evidence>
<keyword evidence="2" id="KW-0812">Transmembrane</keyword>
<feature type="transmembrane region" description="Helical" evidence="2">
    <location>
        <begin position="163"/>
        <end position="182"/>
    </location>
</feature>
<keyword evidence="4" id="KW-1185">Reference proteome</keyword>
<evidence type="ECO:0000313" key="4">
    <source>
        <dbReference type="Proteomes" id="UP000029665"/>
    </source>
</evidence>
<dbReference type="EMBL" id="CCBP010000162">
    <property type="protein sequence ID" value="CDO74353.1"/>
    <property type="molecule type" value="Genomic_DNA"/>
</dbReference>
<reference evidence="3" key="1">
    <citation type="submission" date="2014-01" db="EMBL/GenBank/DDBJ databases">
        <title>The genome of the white-rot fungus Pycnoporus cinnabarinus: a basidiomycete model with a versatile arsenal for lignocellulosic biomass breakdown.</title>
        <authorList>
            <person name="Levasseur A."/>
            <person name="Lomascolo A."/>
            <person name="Ruiz-Duenas F.J."/>
            <person name="Uzan E."/>
            <person name="Piumi F."/>
            <person name="Kues U."/>
            <person name="Ram A.F.J."/>
            <person name="Murat C."/>
            <person name="Haon M."/>
            <person name="Benoit I."/>
            <person name="Arfi Y."/>
            <person name="Chevret D."/>
            <person name="Drula E."/>
            <person name="Kwon M.J."/>
            <person name="Gouret P."/>
            <person name="Lesage-Meessen L."/>
            <person name="Lombard V."/>
            <person name="Mariette J."/>
            <person name="Noirot C."/>
            <person name="Park J."/>
            <person name="Patyshakuliyeva A."/>
            <person name="Wieneger R.A.B."/>
            <person name="Wosten H.A.B."/>
            <person name="Martin F."/>
            <person name="Coutinho P.M."/>
            <person name="de Vries R."/>
            <person name="Martinez A.T."/>
            <person name="Klopp C."/>
            <person name="Pontarotti P."/>
            <person name="Henrissat B."/>
            <person name="Record E."/>
        </authorList>
    </citation>
    <scope>NUCLEOTIDE SEQUENCE [LARGE SCALE GENOMIC DNA]</scope>
    <source>
        <strain evidence="3">BRFM137</strain>
    </source>
</reference>
<gene>
    <name evidence="3" type="ORF">BN946_scf184582.g2</name>
</gene>
<accession>A0A060SPK8</accession>
<keyword evidence="2" id="KW-0472">Membrane</keyword>
<dbReference type="InterPro" id="IPR036259">
    <property type="entry name" value="MFS_trans_sf"/>
</dbReference>
<dbReference type="InterPro" id="IPR050327">
    <property type="entry name" value="Proton-linked_MCT"/>
</dbReference>
<evidence type="ECO:0000256" key="2">
    <source>
        <dbReference type="SAM" id="Phobius"/>
    </source>
</evidence>
<comment type="caution">
    <text evidence="3">The sequence shown here is derived from an EMBL/GenBank/DDBJ whole genome shotgun (WGS) entry which is preliminary data.</text>
</comment>
<feature type="transmembrane region" description="Helical" evidence="2">
    <location>
        <begin position="134"/>
        <end position="157"/>
    </location>
</feature>
<sequence>MLSDNPHTDTTLSDNSRSHLVHNPHRPEPQHKHHHDAPPPAAHQSSSPLPFRAREAWLTVAGALLQSHPPSARISLRHQVRHASPDPTLMLTRLHPSWIGSVQLFLMAFGTNLGLFVPFFYLQLFAEDHGVSSVVTTYILAILNAGSTLGRILPVALAGSLGVYAMLLPAIAASAGFVFALLGVTGDGGVGAVAALFGLSSGTYVSLIPPLLGTLCTDMSELGLRMGLAFSLVGTSMLVGTPVFGALLDTRGGGERVWWRAVVFAGRSYLPVDGARVRCGRGAHLEDSPS</sequence>
<dbReference type="AlphaFoldDB" id="A0A060SPK8"/>
<dbReference type="PANTHER" id="PTHR11360">
    <property type="entry name" value="MONOCARBOXYLATE TRANSPORTER"/>
    <property type="match status" value="1"/>
</dbReference>
<dbReference type="Gene3D" id="1.20.1250.20">
    <property type="entry name" value="MFS general substrate transporter like domains"/>
    <property type="match status" value="1"/>
</dbReference>
<dbReference type="PANTHER" id="PTHR11360:SF234">
    <property type="entry name" value="MFS-TYPE TRANSPORTER DBAD-RELATED"/>
    <property type="match status" value="1"/>
</dbReference>
<organism evidence="3 4">
    <name type="scientific">Pycnoporus cinnabarinus</name>
    <name type="common">Cinnabar-red polypore</name>
    <name type="synonym">Trametes cinnabarina</name>
    <dbReference type="NCBI Taxonomy" id="5643"/>
    <lineage>
        <taxon>Eukaryota</taxon>
        <taxon>Fungi</taxon>
        <taxon>Dikarya</taxon>
        <taxon>Basidiomycota</taxon>
        <taxon>Agaricomycotina</taxon>
        <taxon>Agaricomycetes</taxon>
        <taxon>Polyporales</taxon>
        <taxon>Polyporaceae</taxon>
        <taxon>Trametes</taxon>
    </lineage>
</organism>
<dbReference type="Proteomes" id="UP000029665">
    <property type="component" value="Unassembled WGS sequence"/>
</dbReference>
<dbReference type="OrthoDB" id="6499973at2759"/>
<feature type="transmembrane region" description="Helical" evidence="2">
    <location>
        <begin position="228"/>
        <end position="248"/>
    </location>
</feature>
<keyword evidence="2" id="KW-1133">Transmembrane helix</keyword>
<feature type="transmembrane region" description="Helical" evidence="2">
    <location>
        <begin position="189"/>
        <end position="208"/>
    </location>
</feature>
<evidence type="ECO:0000256" key="1">
    <source>
        <dbReference type="SAM" id="MobiDB-lite"/>
    </source>
</evidence>
<evidence type="ECO:0000313" key="3">
    <source>
        <dbReference type="EMBL" id="CDO74353.1"/>
    </source>
</evidence>
<feature type="transmembrane region" description="Helical" evidence="2">
    <location>
        <begin position="98"/>
        <end position="122"/>
    </location>
</feature>
<dbReference type="SUPFAM" id="SSF103473">
    <property type="entry name" value="MFS general substrate transporter"/>
    <property type="match status" value="1"/>
</dbReference>
<feature type="region of interest" description="Disordered" evidence="1">
    <location>
        <begin position="1"/>
        <end position="47"/>
    </location>
</feature>